<reference evidence="3 4" key="1">
    <citation type="submission" date="2023-12" db="EMBL/GenBank/DDBJ databases">
        <title>N/s.</title>
        <authorList>
            <person name="Dale J."/>
        </authorList>
    </citation>
    <scope>NUCLEOTIDE SEQUENCE [LARGE SCALE GENOMIC DNA]</scope>
    <source>
        <strain evidence="3 4">2023EL-01226</strain>
    </source>
</reference>
<evidence type="ECO:0000313" key="3">
    <source>
        <dbReference type="EMBL" id="MDZ7469582.1"/>
    </source>
</evidence>
<dbReference type="RefSeq" id="WP_227634497.1">
    <property type="nucleotide sequence ID" value="NZ_JAWQIZ010000036.1"/>
</dbReference>
<feature type="domain" description="Microcystin LR degradation protein MlrC C-terminal" evidence="1">
    <location>
        <begin position="295"/>
        <end position="470"/>
    </location>
</feature>
<dbReference type="EMBL" id="JAXUDK010000041">
    <property type="protein sequence ID" value="MDZ7469582.1"/>
    <property type="molecule type" value="Genomic_DNA"/>
</dbReference>
<dbReference type="Pfam" id="PF07364">
    <property type="entry name" value="DUF1485"/>
    <property type="match status" value="1"/>
</dbReference>
<dbReference type="InterPro" id="IPR010799">
    <property type="entry name" value="MlrC_C"/>
</dbReference>
<name>A0ABU5MBL2_RAOPL</name>
<evidence type="ECO:0000313" key="4">
    <source>
        <dbReference type="Proteomes" id="UP001293169"/>
    </source>
</evidence>
<proteinExistence type="predicted"/>
<keyword evidence="4" id="KW-1185">Reference proteome</keyword>
<organism evidence="3 4">
    <name type="scientific">Raoultella planticola</name>
    <name type="common">Klebsiella planticola</name>
    <dbReference type="NCBI Taxonomy" id="575"/>
    <lineage>
        <taxon>Bacteria</taxon>
        <taxon>Pseudomonadati</taxon>
        <taxon>Pseudomonadota</taxon>
        <taxon>Gammaproteobacteria</taxon>
        <taxon>Enterobacterales</taxon>
        <taxon>Enterobacteriaceae</taxon>
        <taxon>Klebsiella/Raoultella group</taxon>
        <taxon>Raoultella</taxon>
    </lineage>
</organism>
<dbReference type="Proteomes" id="UP001293169">
    <property type="component" value="Unassembled WGS sequence"/>
</dbReference>
<evidence type="ECO:0000259" key="2">
    <source>
        <dbReference type="Pfam" id="PF07364"/>
    </source>
</evidence>
<feature type="domain" description="Microcystin LR degradation protein MlrC N-terminal" evidence="2">
    <location>
        <begin position="3"/>
        <end position="285"/>
    </location>
</feature>
<sequence>MMKILIGHFVAESNANIPLKNEVSDFELAFGEECIRKMQVADVFYEAGIEIIPAIYADAGPSGVITKDAFNYIESCFVTAVKENFNEIDGIYLMLHGASEVEDIGSGDHHILKMIRKIVGEYFPIVVVSDPHGNLCKEYVESTTLIRSYRESPHIDHLATKIKVAGMLCDLLKKRQNISSIYRKLPLILGGEQSVSFDEPVKSINKYLDELEKDARILSASWHVGYIRHDTSVAGCGIVVVPATHEDKPWAEIVADKLVDYIWQKRHEFHYTGLTAEPDDALEMALRFNDKPVFITDSGDNTTSGATGWNTYILRQVINLDTISKKILFANICDPSTYKQLDSLPIGKSVHIRLGVNHDAMSRSIELNVVIKAKGQILGYMLNSPNERYGGCVTVTISGLSVDICIADTRQTMAENQQFIAAGLDWDSYDIIIVKQGYIFPELKEKAKLSIMSLTQGSTLQNTKKISFKRIMRPMYPIDNI</sequence>
<comment type="caution">
    <text evidence="3">The sequence shown here is derived from an EMBL/GenBank/DDBJ whole genome shotgun (WGS) entry which is preliminary data.</text>
</comment>
<accession>A0ABU5MBL2</accession>
<gene>
    <name evidence="3" type="ORF">U5E74_28785</name>
</gene>
<dbReference type="Pfam" id="PF07171">
    <property type="entry name" value="MlrC_C"/>
    <property type="match status" value="1"/>
</dbReference>
<protein>
    <submittedName>
        <fullName evidence="3">M81 family metallopeptidase</fullName>
    </submittedName>
</protein>
<dbReference type="InterPro" id="IPR015995">
    <property type="entry name" value="MlrC_N"/>
</dbReference>
<evidence type="ECO:0000259" key="1">
    <source>
        <dbReference type="Pfam" id="PF07171"/>
    </source>
</evidence>